<name>A0A2I2F131_ASPCN</name>
<keyword evidence="6 9" id="KW-0234">DNA repair</keyword>
<dbReference type="OrthoDB" id="5349119at2759"/>
<feature type="region of interest" description="Disordered" evidence="10">
    <location>
        <begin position="528"/>
        <end position="573"/>
    </location>
</feature>
<keyword evidence="4 9" id="KW-0227">DNA damage</keyword>
<sequence>MSAATDVIVVSSSPERMPCRTPSGPPAYDPERLFGLSPREYSSPSVQSPSELFRVELQSRSFSTKNQADGAQPDANETSRETANAGKANESGRKTKSKPQGVGEKRRGRKPKVTRDEPDAPAEVESSVAEINVKTSEANTSTKKKRSVGSKKQTKSANKTLTGRIAKSGTVTTIEPSKADCCPSTPKSSSEQRVVEGTDDWQNDGLQLEPAMKRRLDWTPVKNTTKSASETVVELEEVSHSAKNSGFGGLLSGYGFNGVSDTSRDTPNVAEEAGPTKRRRIELVDSRCHLTALHASNTTSDNTPTESETQPSKTQKPERKRKTRPKKITTLTGRVTALYNNSVTDSVTESTDSASQATLDSGEGAVATKQNRAKSKRKGKANSQPQEPQFIVLSPEAAAKTIEDQDLVFGTCSQLEREESPQTLREMQAAIHESERSMATDLSQESRPGSLFNRMTRFNNTKSLWSIAARDSEGSLVQAEVLDMVDMPAISKIERESNEDKCPEKNSDEHTNDNSKQHAVIDLETARQVQATKVTSSPASTTMPFQEPQFSQDKPQQTPQPPEPNLPMPQFNAFTDAELSKQITTYGFKPLKSRKKMLELLQKCWESKRGPRSNAEDKQPNPPASQSSSSQQQAPKKRQRKTNTTKKTSATTKAKTQPRTSAKPATTNAQSQASDPKDNSQPLNMRATTPEPVPPRRSFIDVEEIEDSEDEVIPSPHRLQNQYTTNATENKQQQSLPISPLPTSPSKAHTVSSTQNNKTEAAPPELSSQITAAVRAQTRILGHNRRLTWHEKILMYDPLILEDFTAWLNTEGLGLVNEDREVGAGFVRTWCESKGICCCYRRSGSGGR</sequence>
<feature type="compositionally biased region" description="Low complexity" evidence="10">
    <location>
        <begin position="624"/>
        <end position="634"/>
    </location>
</feature>
<keyword evidence="12" id="KW-1185">Reference proteome</keyword>
<dbReference type="GO" id="GO:0017108">
    <property type="term" value="F:5'-flap endonuclease activity"/>
    <property type="evidence" value="ECO:0007669"/>
    <property type="project" value="InterPro"/>
</dbReference>
<comment type="PTM">
    <text evidence="9">Phosphorylated in response to DNA damage.</text>
</comment>
<reference evidence="11 12" key="1">
    <citation type="submission" date="2017-12" db="EMBL/GenBank/DDBJ databases">
        <authorList>
            <consortium name="DOE Joint Genome Institute"/>
            <person name="Haridas S."/>
            <person name="Kjaerbolling I."/>
            <person name="Vesth T.C."/>
            <person name="Frisvad J.C."/>
            <person name="Nybo J.L."/>
            <person name="Theobald S."/>
            <person name="Kuo A."/>
            <person name="Bowyer P."/>
            <person name="Matsuda Y."/>
            <person name="Mondo S."/>
            <person name="Lyhne E.K."/>
            <person name="Kogle M.E."/>
            <person name="Clum A."/>
            <person name="Lipzen A."/>
            <person name="Salamov A."/>
            <person name="Ngan C.Y."/>
            <person name="Daum C."/>
            <person name="Chiniquy J."/>
            <person name="Barry K."/>
            <person name="LaButti K."/>
            <person name="Simmons B.A."/>
            <person name="Magnuson J.K."/>
            <person name="Mortensen U.H."/>
            <person name="Larsen T.O."/>
            <person name="Grigoriev I.V."/>
            <person name="Baker S.E."/>
            <person name="Andersen M.R."/>
            <person name="Nordberg H.P."/>
            <person name="Cantor M.N."/>
            <person name="Hua S.X."/>
        </authorList>
    </citation>
    <scope>NUCLEOTIDE SEQUENCE [LARGE SCALE GENOMIC DNA]</scope>
    <source>
        <strain evidence="11 12">CBS 102.13</strain>
    </source>
</reference>
<dbReference type="InterPro" id="IPR027784">
    <property type="entry name" value="Slx4_ascomycetes"/>
</dbReference>
<comment type="similarity">
    <text evidence="2 9">Belongs to the SLX4 family.</text>
</comment>
<feature type="region of interest" description="Disordered" evidence="10">
    <location>
        <begin position="494"/>
        <end position="515"/>
    </location>
</feature>
<comment type="subcellular location">
    <subcellularLocation>
        <location evidence="1 9">Nucleus</location>
    </subcellularLocation>
</comment>
<feature type="compositionally biased region" description="Basic and acidic residues" evidence="10">
    <location>
        <begin position="605"/>
        <end position="619"/>
    </location>
</feature>
<evidence type="ECO:0000256" key="10">
    <source>
        <dbReference type="SAM" id="MobiDB-lite"/>
    </source>
</evidence>
<feature type="compositionally biased region" description="Low complexity" evidence="10">
    <location>
        <begin position="342"/>
        <end position="355"/>
    </location>
</feature>
<evidence type="ECO:0000256" key="4">
    <source>
        <dbReference type="ARBA" id="ARBA00022763"/>
    </source>
</evidence>
<dbReference type="GO" id="GO:0006310">
    <property type="term" value="P:DNA recombination"/>
    <property type="evidence" value="ECO:0007669"/>
    <property type="project" value="UniProtKB-UniRule"/>
</dbReference>
<feature type="compositionally biased region" description="Polar residues" evidence="10">
    <location>
        <begin position="528"/>
        <end position="551"/>
    </location>
</feature>
<feature type="region of interest" description="Disordered" evidence="10">
    <location>
        <begin position="726"/>
        <end position="767"/>
    </location>
</feature>
<evidence type="ECO:0000256" key="9">
    <source>
        <dbReference type="HAMAP-Rule" id="MF_03110"/>
    </source>
</evidence>
<feature type="compositionally biased region" description="Low complexity" evidence="10">
    <location>
        <begin position="645"/>
        <end position="655"/>
    </location>
</feature>
<dbReference type="EMBL" id="KZ559181">
    <property type="protein sequence ID" value="PLB34342.1"/>
    <property type="molecule type" value="Genomic_DNA"/>
</dbReference>
<feature type="compositionally biased region" description="Polar residues" evidence="10">
    <location>
        <begin position="58"/>
        <end position="69"/>
    </location>
</feature>
<keyword evidence="7 9" id="KW-0539">Nucleus</keyword>
<feature type="compositionally biased region" description="Basic residues" evidence="10">
    <location>
        <begin position="635"/>
        <end position="644"/>
    </location>
</feature>
<evidence type="ECO:0000256" key="2">
    <source>
        <dbReference type="ARBA" id="ARBA00006661"/>
    </source>
</evidence>
<evidence type="ECO:0000256" key="8">
    <source>
        <dbReference type="ARBA" id="ARBA00029496"/>
    </source>
</evidence>
<dbReference type="HAMAP" id="MF_03110">
    <property type="entry name" value="Endonuc_su_Slx4"/>
    <property type="match status" value="1"/>
</dbReference>
<comment type="function">
    <text evidence="9">Regulatory subunit of the SLX1-SLX4 structure-specific endonuclease that resolves DNA secondary structures generated during DNA repair and recombination. Has endonuclease activity towards branched DNA substrates, introducing single-strand cuts in duplex DNA close to junctions with ss-DNA.</text>
</comment>
<dbReference type="AlphaFoldDB" id="A0A2I2F131"/>
<accession>A0A2I2F131</accession>
<evidence type="ECO:0000256" key="1">
    <source>
        <dbReference type="ARBA" id="ARBA00004123"/>
    </source>
</evidence>
<dbReference type="GO" id="GO:0033557">
    <property type="term" value="C:Slx1-Slx4 complex"/>
    <property type="evidence" value="ECO:0007669"/>
    <property type="project" value="UniProtKB-UniRule"/>
</dbReference>
<evidence type="ECO:0000313" key="12">
    <source>
        <dbReference type="Proteomes" id="UP000234585"/>
    </source>
</evidence>
<feature type="compositionally biased region" description="Basic residues" evidence="10">
    <location>
        <begin position="371"/>
        <end position="380"/>
    </location>
</feature>
<keyword evidence="3 9" id="KW-0597">Phosphoprotein</keyword>
<feature type="compositionally biased region" description="Pro residues" evidence="10">
    <location>
        <begin position="558"/>
        <end position="567"/>
    </location>
</feature>
<feature type="compositionally biased region" description="Polar residues" evidence="10">
    <location>
        <begin position="747"/>
        <end position="759"/>
    </location>
</feature>
<feature type="region of interest" description="Disordered" evidence="10">
    <location>
        <begin position="604"/>
        <end position="697"/>
    </location>
</feature>
<feature type="compositionally biased region" description="Basic residues" evidence="10">
    <location>
        <begin position="318"/>
        <end position="327"/>
    </location>
</feature>
<feature type="compositionally biased region" description="Polar residues" evidence="10">
    <location>
        <begin position="657"/>
        <end position="687"/>
    </location>
</feature>
<dbReference type="GO" id="GO:0006260">
    <property type="term" value="P:DNA replication"/>
    <property type="evidence" value="ECO:0007669"/>
    <property type="project" value="InterPro"/>
</dbReference>
<dbReference type="Proteomes" id="UP000234585">
    <property type="component" value="Unassembled WGS sequence"/>
</dbReference>
<dbReference type="Pfam" id="PF09494">
    <property type="entry name" value="Slx4"/>
    <property type="match status" value="1"/>
</dbReference>
<proteinExistence type="inferred from homology"/>
<evidence type="ECO:0000313" key="11">
    <source>
        <dbReference type="EMBL" id="PLB34342.1"/>
    </source>
</evidence>
<feature type="compositionally biased region" description="Basic residues" evidence="10">
    <location>
        <begin position="142"/>
        <end position="154"/>
    </location>
</feature>
<evidence type="ECO:0000256" key="5">
    <source>
        <dbReference type="ARBA" id="ARBA00023172"/>
    </source>
</evidence>
<keyword evidence="5 9" id="KW-0233">DNA recombination</keyword>
<dbReference type="CDD" id="cd22999">
    <property type="entry name" value="SAP_SLX4"/>
    <property type="match status" value="1"/>
</dbReference>
<protein>
    <recommendedName>
        <fullName evidence="8 9">Structure-specific endonuclease subunit SLX4</fullName>
    </recommendedName>
</protein>
<evidence type="ECO:0000256" key="7">
    <source>
        <dbReference type="ARBA" id="ARBA00023242"/>
    </source>
</evidence>
<comment type="subunit">
    <text evidence="9">Forms a heterodimer with SLX1.</text>
</comment>
<feature type="compositionally biased region" description="Polar residues" evidence="10">
    <location>
        <begin position="294"/>
        <end position="312"/>
    </location>
</feature>
<dbReference type="InterPro" id="IPR018574">
    <property type="entry name" value="Structure-sp_endonuc_su_Slx4"/>
</dbReference>
<evidence type="ECO:0000256" key="3">
    <source>
        <dbReference type="ARBA" id="ARBA00022553"/>
    </source>
</evidence>
<gene>
    <name evidence="9" type="primary">SLX4</name>
    <name evidence="11" type="ORF">BDW47DRAFT_112448</name>
</gene>
<evidence type="ECO:0000256" key="6">
    <source>
        <dbReference type="ARBA" id="ARBA00023204"/>
    </source>
</evidence>
<feature type="region of interest" description="Disordered" evidence="10">
    <location>
        <begin position="1"/>
        <end position="206"/>
    </location>
</feature>
<feature type="compositionally biased region" description="Polar residues" evidence="10">
    <location>
        <begin position="40"/>
        <end position="50"/>
    </location>
</feature>
<feature type="region of interest" description="Disordered" evidence="10">
    <location>
        <begin position="258"/>
        <end position="387"/>
    </location>
</feature>
<dbReference type="STRING" id="41067.A0A2I2F131"/>
<dbReference type="GO" id="GO:0006281">
    <property type="term" value="P:DNA repair"/>
    <property type="evidence" value="ECO:0007669"/>
    <property type="project" value="UniProtKB-UniRule"/>
</dbReference>
<organism evidence="11 12">
    <name type="scientific">Aspergillus candidus</name>
    <dbReference type="NCBI Taxonomy" id="41067"/>
    <lineage>
        <taxon>Eukaryota</taxon>
        <taxon>Fungi</taxon>
        <taxon>Dikarya</taxon>
        <taxon>Ascomycota</taxon>
        <taxon>Pezizomycotina</taxon>
        <taxon>Eurotiomycetes</taxon>
        <taxon>Eurotiomycetidae</taxon>
        <taxon>Eurotiales</taxon>
        <taxon>Aspergillaceae</taxon>
        <taxon>Aspergillus</taxon>
        <taxon>Aspergillus subgen. Circumdati</taxon>
    </lineage>
</organism>